<comment type="subunit">
    <text evidence="8">Component of the Mediator complex.</text>
</comment>
<dbReference type="OrthoDB" id="344220at2759"/>
<evidence type="ECO:0000256" key="7">
    <source>
        <dbReference type="ARBA" id="ARBA00031259"/>
    </source>
</evidence>
<accession>A0A8E2EZ09</accession>
<evidence type="ECO:0000256" key="6">
    <source>
        <dbReference type="ARBA" id="ARBA00023242"/>
    </source>
</evidence>
<name>A0A8E2EZ09_9PEZI</name>
<dbReference type="AlphaFoldDB" id="A0A8E2EZ09"/>
<reference evidence="10 11" key="1">
    <citation type="journal article" date="2016" name="Nat. Commun.">
        <title>Ectomycorrhizal ecology is imprinted in the genome of the dominant symbiotic fungus Cenococcum geophilum.</title>
        <authorList>
            <consortium name="DOE Joint Genome Institute"/>
            <person name="Peter M."/>
            <person name="Kohler A."/>
            <person name="Ohm R.A."/>
            <person name="Kuo A."/>
            <person name="Krutzmann J."/>
            <person name="Morin E."/>
            <person name="Arend M."/>
            <person name="Barry K.W."/>
            <person name="Binder M."/>
            <person name="Choi C."/>
            <person name="Clum A."/>
            <person name="Copeland A."/>
            <person name="Grisel N."/>
            <person name="Haridas S."/>
            <person name="Kipfer T."/>
            <person name="LaButti K."/>
            <person name="Lindquist E."/>
            <person name="Lipzen A."/>
            <person name="Maire R."/>
            <person name="Meier B."/>
            <person name="Mihaltcheva S."/>
            <person name="Molinier V."/>
            <person name="Murat C."/>
            <person name="Poggeler S."/>
            <person name="Quandt C.A."/>
            <person name="Sperisen C."/>
            <person name="Tritt A."/>
            <person name="Tisserant E."/>
            <person name="Crous P.W."/>
            <person name="Henrissat B."/>
            <person name="Nehls U."/>
            <person name="Egli S."/>
            <person name="Spatafora J.W."/>
            <person name="Grigoriev I.V."/>
            <person name="Martin F.M."/>
        </authorList>
    </citation>
    <scope>NUCLEOTIDE SEQUENCE [LARGE SCALE GENOMIC DNA]</scope>
    <source>
        <strain evidence="10 11">CBS 207.34</strain>
    </source>
</reference>
<gene>
    <name evidence="8" type="primary">MED6</name>
    <name evidence="10" type="ORF">AOQ84DRAFT_364891</name>
</gene>
<evidence type="ECO:0000256" key="5">
    <source>
        <dbReference type="ARBA" id="ARBA00023163"/>
    </source>
</evidence>
<evidence type="ECO:0000256" key="9">
    <source>
        <dbReference type="SAM" id="MobiDB-lite"/>
    </source>
</evidence>
<evidence type="ECO:0000256" key="8">
    <source>
        <dbReference type="RuleBase" id="RU364143"/>
    </source>
</evidence>
<evidence type="ECO:0000313" key="10">
    <source>
        <dbReference type="EMBL" id="OCL07527.1"/>
    </source>
</evidence>
<evidence type="ECO:0000256" key="3">
    <source>
        <dbReference type="ARBA" id="ARBA00020634"/>
    </source>
</evidence>
<evidence type="ECO:0000256" key="1">
    <source>
        <dbReference type="ARBA" id="ARBA00004123"/>
    </source>
</evidence>
<protein>
    <recommendedName>
        <fullName evidence="3 8">Mediator of RNA polymerase II transcription subunit 6</fullName>
    </recommendedName>
    <alternativeName>
        <fullName evidence="7 8">Mediator complex subunit 6</fullName>
    </alternativeName>
</protein>
<proteinExistence type="inferred from homology"/>
<keyword evidence="11" id="KW-1185">Reference proteome</keyword>
<evidence type="ECO:0000313" key="11">
    <source>
        <dbReference type="Proteomes" id="UP000250140"/>
    </source>
</evidence>
<dbReference type="Proteomes" id="UP000250140">
    <property type="component" value="Unassembled WGS sequence"/>
</dbReference>
<dbReference type="GO" id="GO:0006357">
    <property type="term" value="P:regulation of transcription by RNA polymerase II"/>
    <property type="evidence" value="ECO:0007669"/>
    <property type="project" value="InterPro"/>
</dbReference>
<dbReference type="EMBL" id="KV749849">
    <property type="protein sequence ID" value="OCL07527.1"/>
    <property type="molecule type" value="Genomic_DNA"/>
</dbReference>
<dbReference type="GO" id="GO:0016592">
    <property type="term" value="C:mediator complex"/>
    <property type="evidence" value="ECO:0007669"/>
    <property type="project" value="InterPro"/>
</dbReference>
<dbReference type="Pfam" id="PF04934">
    <property type="entry name" value="Med6"/>
    <property type="match status" value="1"/>
</dbReference>
<organism evidence="10 11">
    <name type="scientific">Glonium stellatum</name>
    <dbReference type="NCBI Taxonomy" id="574774"/>
    <lineage>
        <taxon>Eukaryota</taxon>
        <taxon>Fungi</taxon>
        <taxon>Dikarya</taxon>
        <taxon>Ascomycota</taxon>
        <taxon>Pezizomycotina</taxon>
        <taxon>Dothideomycetes</taxon>
        <taxon>Pleosporomycetidae</taxon>
        <taxon>Gloniales</taxon>
        <taxon>Gloniaceae</taxon>
        <taxon>Glonium</taxon>
    </lineage>
</organism>
<dbReference type="InterPro" id="IPR007018">
    <property type="entry name" value="Mediator_Med6"/>
</dbReference>
<feature type="region of interest" description="Disordered" evidence="9">
    <location>
        <begin position="180"/>
        <end position="221"/>
    </location>
</feature>
<dbReference type="InterPro" id="IPR038566">
    <property type="entry name" value="Mediator_Med6_sf"/>
</dbReference>
<comment type="function">
    <text evidence="8">Component of the Mediator complex, a coactivator involved in the regulated transcription of nearly all RNA polymerase II-dependent genes. Mediator functions as a bridge to convey information from gene-specific regulatory proteins to the basal RNA polymerase II transcription machinery. Mediator is recruited to promoters by direct interactions with regulatory proteins and serves as a scaffold for the assembly of a functional preinitiation complex with RNA polymerase II and the general transcription factors.</text>
</comment>
<keyword evidence="6 8" id="KW-0539">Nucleus</keyword>
<keyword evidence="5 8" id="KW-0804">Transcription</keyword>
<evidence type="ECO:0000256" key="4">
    <source>
        <dbReference type="ARBA" id="ARBA00023015"/>
    </source>
</evidence>
<dbReference type="GO" id="GO:0003712">
    <property type="term" value="F:transcription coregulator activity"/>
    <property type="evidence" value="ECO:0007669"/>
    <property type="project" value="InterPro"/>
</dbReference>
<comment type="subcellular location">
    <subcellularLocation>
        <location evidence="1 8">Nucleus</location>
    </subcellularLocation>
</comment>
<feature type="compositionally biased region" description="Polar residues" evidence="9">
    <location>
        <begin position="201"/>
        <end position="221"/>
    </location>
</feature>
<sequence length="368" mass="39264">MAQSRPPLDETVWYDPVWVEFLRGIHTNSVHRYFYASTFFDHMSNNNVILQQANRFMEQRHLLDNRQDFEDAVRKMTSGGLQFMVVGEPENNDGPWVIQKQQRTVQQGLEDEIEVLGTYWIVAEKIFMAPSVADILGSKILSATTALTSFLGVASTLSLFTPATGHTYFPIPTKASSSTASAQTGALSRATTPGGVPAPTETASQTLQHHGSQPTNSSTSIHDAKFSDNLFMHSLSLTTRFATEYADENPLQGEPGSFVFSSTNERIAAQNAAQAAAQLKAQSAALSAAPGGMGIGGLGMGIIRPLGVGIGGSMSTERESAVSTAAPTPKPPGDVLVGAGVRKGSQAKVGEVGKLKRRKSRVLASPTI</sequence>
<dbReference type="Gene3D" id="3.10.450.580">
    <property type="entry name" value="Mediator complex, subunit Med6"/>
    <property type="match status" value="1"/>
</dbReference>
<evidence type="ECO:0000256" key="2">
    <source>
        <dbReference type="ARBA" id="ARBA00007526"/>
    </source>
</evidence>
<dbReference type="PANTHER" id="PTHR13104">
    <property type="entry name" value="MED-6-RELATED"/>
    <property type="match status" value="1"/>
</dbReference>
<comment type="similarity">
    <text evidence="2 8">Belongs to the Mediator complex subunit 6 family.</text>
</comment>
<keyword evidence="4 8" id="KW-0805">Transcription regulation</keyword>
<keyword evidence="8" id="KW-0010">Activator</keyword>